<evidence type="ECO:0000256" key="1">
    <source>
        <dbReference type="ARBA" id="ARBA00000077"/>
    </source>
</evidence>
<evidence type="ECO:0000259" key="11">
    <source>
        <dbReference type="PROSITE" id="PS51975"/>
    </source>
</evidence>
<dbReference type="GO" id="GO:0006298">
    <property type="term" value="P:mismatch repair"/>
    <property type="evidence" value="ECO:0007669"/>
    <property type="project" value="TreeGrafter"/>
</dbReference>
<dbReference type="EMBL" id="UOEQ01000100">
    <property type="protein sequence ID" value="VAW16429.1"/>
    <property type="molecule type" value="Genomic_DNA"/>
</dbReference>
<comment type="cofactor">
    <cofactor evidence="3">
        <name>Mg(2+)</name>
        <dbReference type="ChEBI" id="CHEBI:18420"/>
    </cofactor>
</comment>
<sequence>ESLSQRVDFVLIDGRDIPKNMPCKSRAVIGGDRHSLTIAAASIIAKVTRDQMCPIMDASCHGYEFAKHKGYGTKAHMEQLKQFGITKFHRPDFAPVAALIKSGP</sequence>
<dbReference type="PANTHER" id="PTHR10954:SF18">
    <property type="entry name" value="RIBONUCLEASE HII"/>
    <property type="match status" value="1"/>
</dbReference>
<keyword evidence="6" id="KW-0963">Cytoplasm</keyword>
<keyword evidence="9" id="KW-0255">Endonuclease</keyword>
<name>A0A3B0TWA0_9ZZZZ</name>
<reference evidence="12" key="1">
    <citation type="submission" date="2018-06" db="EMBL/GenBank/DDBJ databases">
        <authorList>
            <person name="Zhirakovskaya E."/>
        </authorList>
    </citation>
    <scope>NUCLEOTIDE SEQUENCE</scope>
</reference>
<dbReference type="InterPro" id="IPR001352">
    <property type="entry name" value="RNase_HII/HIII"/>
</dbReference>
<gene>
    <name evidence="12" type="ORF">MNBD_ALPHA11-1395</name>
</gene>
<keyword evidence="8" id="KW-0479">Metal-binding</keyword>
<dbReference type="Pfam" id="PF01351">
    <property type="entry name" value="RNase_HII"/>
    <property type="match status" value="1"/>
</dbReference>
<evidence type="ECO:0000256" key="7">
    <source>
        <dbReference type="ARBA" id="ARBA00022722"/>
    </source>
</evidence>
<feature type="non-terminal residue" evidence="12">
    <location>
        <position position="1"/>
    </location>
</feature>
<dbReference type="Gene3D" id="3.30.420.10">
    <property type="entry name" value="Ribonuclease H-like superfamily/Ribonuclease H"/>
    <property type="match status" value="1"/>
</dbReference>
<dbReference type="EC" id="3.1.26.4" evidence="5"/>
<keyword evidence="10 12" id="KW-0378">Hydrolase</keyword>
<evidence type="ECO:0000313" key="12">
    <source>
        <dbReference type="EMBL" id="VAW16429.1"/>
    </source>
</evidence>
<dbReference type="GO" id="GO:0032299">
    <property type="term" value="C:ribonuclease H2 complex"/>
    <property type="evidence" value="ECO:0007669"/>
    <property type="project" value="TreeGrafter"/>
</dbReference>
<dbReference type="InterPro" id="IPR012337">
    <property type="entry name" value="RNaseH-like_sf"/>
</dbReference>
<dbReference type="GO" id="GO:0005737">
    <property type="term" value="C:cytoplasm"/>
    <property type="evidence" value="ECO:0007669"/>
    <property type="project" value="UniProtKB-SubCell"/>
</dbReference>
<comment type="cofactor">
    <cofactor evidence="2">
        <name>Mn(2+)</name>
        <dbReference type="ChEBI" id="CHEBI:29035"/>
    </cofactor>
</comment>
<evidence type="ECO:0000256" key="4">
    <source>
        <dbReference type="ARBA" id="ARBA00004496"/>
    </source>
</evidence>
<evidence type="ECO:0000256" key="5">
    <source>
        <dbReference type="ARBA" id="ARBA00012180"/>
    </source>
</evidence>
<feature type="domain" description="RNase H type-2" evidence="11">
    <location>
        <begin position="1"/>
        <end position="104"/>
    </location>
</feature>
<proteinExistence type="predicted"/>
<evidence type="ECO:0000256" key="3">
    <source>
        <dbReference type="ARBA" id="ARBA00001946"/>
    </source>
</evidence>
<dbReference type="GO" id="GO:0004523">
    <property type="term" value="F:RNA-DNA hybrid ribonuclease activity"/>
    <property type="evidence" value="ECO:0007669"/>
    <property type="project" value="UniProtKB-EC"/>
</dbReference>
<dbReference type="AlphaFoldDB" id="A0A3B0TWA0"/>
<dbReference type="GO" id="GO:0043137">
    <property type="term" value="P:DNA replication, removal of RNA primer"/>
    <property type="evidence" value="ECO:0007669"/>
    <property type="project" value="TreeGrafter"/>
</dbReference>
<dbReference type="PROSITE" id="PS51975">
    <property type="entry name" value="RNASE_H_2"/>
    <property type="match status" value="1"/>
</dbReference>
<keyword evidence="7" id="KW-0540">Nuclease</keyword>
<dbReference type="SUPFAM" id="SSF53098">
    <property type="entry name" value="Ribonuclease H-like"/>
    <property type="match status" value="1"/>
</dbReference>
<dbReference type="InterPro" id="IPR036397">
    <property type="entry name" value="RNaseH_sf"/>
</dbReference>
<organism evidence="12">
    <name type="scientific">hydrothermal vent metagenome</name>
    <dbReference type="NCBI Taxonomy" id="652676"/>
    <lineage>
        <taxon>unclassified sequences</taxon>
        <taxon>metagenomes</taxon>
        <taxon>ecological metagenomes</taxon>
    </lineage>
</organism>
<dbReference type="GO" id="GO:0046872">
    <property type="term" value="F:metal ion binding"/>
    <property type="evidence" value="ECO:0007669"/>
    <property type="project" value="UniProtKB-KW"/>
</dbReference>
<dbReference type="GO" id="GO:0003723">
    <property type="term" value="F:RNA binding"/>
    <property type="evidence" value="ECO:0007669"/>
    <property type="project" value="InterPro"/>
</dbReference>
<evidence type="ECO:0000256" key="2">
    <source>
        <dbReference type="ARBA" id="ARBA00001936"/>
    </source>
</evidence>
<evidence type="ECO:0000256" key="8">
    <source>
        <dbReference type="ARBA" id="ARBA00022723"/>
    </source>
</evidence>
<comment type="catalytic activity">
    <reaction evidence="1">
        <text>Endonucleolytic cleavage to 5'-phosphomonoester.</text>
        <dbReference type="EC" id="3.1.26.4"/>
    </reaction>
</comment>
<evidence type="ECO:0000256" key="9">
    <source>
        <dbReference type="ARBA" id="ARBA00022759"/>
    </source>
</evidence>
<dbReference type="InterPro" id="IPR024567">
    <property type="entry name" value="RNase_HII/HIII_dom"/>
</dbReference>
<protein>
    <recommendedName>
        <fullName evidence="5">ribonuclease H</fullName>
        <ecNumber evidence="5">3.1.26.4</ecNumber>
    </recommendedName>
</protein>
<accession>A0A3B0TWA0</accession>
<evidence type="ECO:0000256" key="10">
    <source>
        <dbReference type="ARBA" id="ARBA00022801"/>
    </source>
</evidence>
<comment type="subcellular location">
    <subcellularLocation>
        <location evidence="4">Cytoplasm</location>
    </subcellularLocation>
</comment>
<dbReference type="PANTHER" id="PTHR10954">
    <property type="entry name" value="RIBONUCLEASE H2 SUBUNIT A"/>
    <property type="match status" value="1"/>
</dbReference>
<evidence type="ECO:0000256" key="6">
    <source>
        <dbReference type="ARBA" id="ARBA00022490"/>
    </source>
</evidence>